<comment type="caution">
    <text evidence="1">The sequence shown here is derived from an EMBL/GenBank/DDBJ whole genome shotgun (WGS) entry which is preliminary data.</text>
</comment>
<evidence type="ECO:0000313" key="2">
    <source>
        <dbReference type="Proteomes" id="UP000031258"/>
    </source>
</evidence>
<dbReference type="Proteomes" id="UP000031258">
    <property type="component" value="Unassembled WGS sequence"/>
</dbReference>
<protein>
    <recommendedName>
        <fullName evidence="3">DUF393 domain-containing protein</fullName>
    </recommendedName>
</protein>
<sequence>MNRYLRAKKMTDTPTKQAEKGIWLIYDYECPLCDMYCRAIRIKKDIGNLTLVDARQPSSVMDEITKLGWDIDNGMVLKVDDSLYYGSEAIHILTLLSTRAGMFNKINYFVFKSYLMSKVLYPFFRSIRNILLFKLMGRTKINNLEKK</sequence>
<accession>A0A0C1QJC7</accession>
<dbReference type="GO" id="GO:0015035">
    <property type="term" value="F:protein-disulfide reductase activity"/>
    <property type="evidence" value="ECO:0007669"/>
    <property type="project" value="InterPro"/>
</dbReference>
<dbReference type="EMBL" id="JSWE01000092">
    <property type="protein sequence ID" value="KIE05624.1"/>
    <property type="molecule type" value="Genomic_DNA"/>
</dbReference>
<dbReference type="InterPro" id="IPR007263">
    <property type="entry name" value="DCC1-like"/>
</dbReference>
<proteinExistence type="predicted"/>
<reference evidence="1 2" key="1">
    <citation type="submission" date="2014-11" db="EMBL/GenBank/DDBJ databases">
        <title>A Rickettsiales Symbiont of Amoebae With Ancient Features.</title>
        <authorList>
            <person name="Schulz F."/>
            <person name="Martijn J."/>
            <person name="Wascher F."/>
            <person name="Kostanjsek R."/>
            <person name="Ettema T.J."/>
            <person name="Horn M."/>
        </authorList>
    </citation>
    <scope>NUCLEOTIDE SEQUENCE [LARGE SCALE GENOMIC DNA]</scope>
    <source>
        <strain evidence="1 2">UWC36</strain>
    </source>
</reference>
<evidence type="ECO:0000313" key="1">
    <source>
        <dbReference type="EMBL" id="KIE05624.1"/>
    </source>
</evidence>
<gene>
    <name evidence="1" type="ORF">NF27_DP01680</name>
</gene>
<evidence type="ECO:0008006" key="3">
    <source>
        <dbReference type="Google" id="ProtNLM"/>
    </source>
</evidence>
<organism evidence="1 2">
    <name type="scientific">Candidatus Jidaibacter acanthamoebae</name>
    <dbReference type="NCBI Taxonomy" id="86105"/>
    <lineage>
        <taxon>Bacteria</taxon>
        <taxon>Pseudomonadati</taxon>
        <taxon>Pseudomonadota</taxon>
        <taxon>Alphaproteobacteria</taxon>
        <taxon>Rickettsiales</taxon>
        <taxon>Candidatus Midichloriaceae</taxon>
        <taxon>Candidatus Jidaibacter</taxon>
    </lineage>
</organism>
<dbReference type="Pfam" id="PF04134">
    <property type="entry name" value="DCC1-like"/>
    <property type="match status" value="1"/>
</dbReference>
<name>A0A0C1QJC7_9RICK</name>
<dbReference type="AlphaFoldDB" id="A0A0C1QJC7"/>
<keyword evidence="2" id="KW-1185">Reference proteome</keyword>